<organism evidence="5 6">
    <name type="scientific">Hevea brasiliensis</name>
    <name type="common">Para rubber tree</name>
    <name type="synonym">Siphonia brasiliensis</name>
    <dbReference type="NCBI Taxonomy" id="3981"/>
    <lineage>
        <taxon>Eukaryota</taxon>
        <taxon>Viridiplantae</taxon>
        <taxon>Streptophyta</taxon>
        <taxon>Embryophyta</taxon>
        <taxon>Tracheophyta</taxon>
        <taxon>Spermatophyta</taxon>
        <taxon>Magnoliopsida</taxon>
        <taxon>eudicotyledons</taxon>
        <taxon>Gunneridae</taxon>
        <taxon>Pentapetalae</taxon>
        <taxon>rosids</taxon>
        <taxon>fabids</taxon>
        <taxon>Malpighiales</taxon>
        <taxon>Euphorbiaceae</taxon>
        <taxon>Crotonoideae</taxon>
        <taxon>Micrandreae</taxon>
        <taxon>Hevea</taxon>
    </lineage>
</organism>
<dbReference type="PANTHER" id="PTHR43025:SF1">
    <property type="entry name" value="MONOGALACTOSYLDIACYLGLYCEROL SYNTHASE 2, CHLOROPLASTIC"/>
    <property type="match status" value="1"/>
</dbReference>
<dbReference type="GO" id="GO:0016020">
    <property type="term" value="C:membrane"/>
    <property type="evidence" value="ECO:0007669"/>
    <property type="project" value="GOC"/>
</dbReference>
<dbReference type="GO" id="GO:0016758">
    <property type="term" value="F:hexosyltransferase activity"/>
    <property type="evidence" value="ECO:0007669"/>
    <property type="project" value="InterPro"/>
</dbReference>
<comment type="similarity">
    <text evidence="1">Belongs to the glycosyltransferase 28 family.</text>
</comment>
<evidence type="ECO:0000256" key="1">
    <source>
        <dbReference type="ARBA" id="ARBA00006962"/>
    </source>
</evidence>
<evidence type="ECO:0000256" key="2">
    <source>
        <dbReference type="ARBA" id="ARBA00022676"/>
    </source>
</evidence>
<evidence type="ECO:0000313" key="6">
    <source>
        <dbReference type="Proteomes" id="UP000467840"/>
    </source>
</evidence>
<proteinExistence type="inferred from homology"/>
<evidence type="ECO:0000256" key="3">
    <source>
        <dbReference type="ARBA" id="ARBA00022679"/>
    </source>
</evidence>
<dbReference type="PANTHER" id="PTHR43025">
    <property type="entry name" value="MONOGALACTOSYLDIACYLGLYCEROL SYNTHASE"/>
    <property type="match status" value="1"/>
</dbReference>
<name>A0A6A6KDD5_HEVBR</name>
<dbReference type="Proteomes" id="UP000467840">
    <property type="component" value="Chromosome 3"/>
</dbReference>
<dbReference type="Pfam" id="PF06925">
    <property type="entry name" value="MGDG_synth"/>
    <property type="match status" value="1"/>
</dbReference>
<evidence type="ECO:0000313" key="5">
    <source>
        <dbReference type="EMBL" id="KAF2286146.1"/>
    </source>
</evidence>
<protein>
    <recommendedName>
        <fullName evidence="4">Diacylglycerol glucosyltransferase N-terminal domain-containing protein</fullName>
    </recommendedName>
</protein>
<dbReference type="InterPro" id="IPR009695">
    <property type="entry name" value="Diacylglyc_glucosyltr_N"/>
</dbReference>
<keyword evidence="6" id="KW-1185">Reference proteome</keyword>
<gene>
    <name evidence="5" type="ORF">GH714_010939</name>
</gene>
<feature type="domain" description="Diacylglycerol glucosyltransferase N-terminal" evidence="4">
    <location>
        <begin position="25"/>
        <end position="92"/>
    </location>
</feature>
<comment type="caution">
    <text evidence="5">The sequence shown here is derived from an EMBL/GenBank/DDBJ whole genome shotgun (WGS) entry which is preliminary data.</text>
</comment>
<evidence type="ECO:0000259" key="4">
    <source>
        <dbReference type="Pfam" id="PF06925"/>
    </source>
</evidence>
<sequence length="94" mass="11204">MELVQILAERTKNVLILMSDTEGGHRASVEAIRDAFKLKYGDEYRVITKDVWKEHTRSPLNDMERQYKFRVEHVELWKVAFHGTSPRWYHSQVT</sequence>
<dbReference type="EMBL" id="JAAGAX010000017">
    <property type="protein sequence ID" value="KAF2286146.1"/>
    <property type="molecule type" value="Genomic_DNA"/>
</dbReference>
<dbReference type="AlphaFoldDB" id="A0A6A6KDD5"/>
<dbReference type="InterPro" id="IPR050519">
    <property type="entry name" value="Glycosyltransf_28_UgtP"/>
</dbReference>
<dbReference type="GO" id="GO:0009247">
    <property type="term" value="P:glycolipid biosynthetic process"/>
    <property type="evidence" value="ECO:0007669"/>
    <property type="project" value="InterPro"/>
</dbReference>
<keyword evidence="3" id="KW-0808">Transferase</keyword>
<accession>A0A6A6KDD5</accession>
<reference evidence="5 6" key="1">
    <citation type="journal article" date="2020" name="Mol. Plant">
        <title>The Chromosome-Based Rubber Tree Genome Provides New Insights into Spurge Genome Evolution and Rubber Biosynthesis.</title>
        <authorList>
            <person name="Liu J."/>
            <person name="Shi C."/>
            <person name="Shi C.C."/>
            <person name="Li W."/>
            <person name="Zhang Q.J."/>
            <person name="Zhang Y."/>
            <person name="Li K."/>
            <person name="Lu H.F."/>
            <person name="Shi C."/>
            <person name="Zhu S.T."/>
            <person name="Xiao Z.Y."/>
            <person name="Nan H."/>
            <person name="Yue Y."/>
            <person name="Zhu X.G."/>
            <person name="Wu Y."/>
            <person name="Hong X.N."/>
            <person name="Fan G.Y."/>
            <person name="Tong Y."/>
            <person name="Zhang D."/>
            <person name="Mao C.L."/>
            <person name="Liu Y.L."/>
            <person name="Hao S.J."/>
            <person name="Liu W.Q."/>
            <person name="Lv M.Q."/>
            <person name="Zhang H.B."/>
            <person name="Liu Y."/>
            <person name="Hu-Tang G.R."/>
            <person name="Wang J.P."/>
            <person name="Wang J.H."/>
            <person name="Sun Y.H."/>
            <person name="Ni S.B."/>
            <person name="Chen W.B."/>
            <person name="Zhang X.C."/>
            <person name="Jiao Y.N."/>
            <person name="Eichler E.E."/>
            <person name="Li G.H."/>
            <person name="Liu X."/>
            <person name="Gao L.Z."/>
        </authorList>
    </citation>
    <scope>NUCLEOTIDE SEQUENCE [LARGE SCALE GENOMIC DNA]</scope>
    <source>
        <strain evidence="6">cv. GT1</strain>
        <tissue evidence="5">Leaf</tissue>
    </source>
</reference>
<keyword evidence="2" id="KW-0328">Glycosyltransferase</keyword>